<dbReference type="Proteomes" id="UP001186944">
    <property type="component" value="Unassembled WGS sequence"/>
</dbReference>
<feature type="compositionally biased region" description="Acidic residues" evidence="1">
    <location>
        <begin position="81"/>
        <end position="90"/>
    </location>
</feature>
<comment type="caution">
    <text evidence="2">The sequence shown here is derived from an EMBL/GenBank/DDBJ whole genome shotgun (WGS) entry which is preliminary data.</text>
</comment>
<feature type="region of interest" description="Disordered" evidence="1">
    <location>
        <begin position="1"/>
        <end position="90"/>
    </location>
</feature>
<dbReference type="AlphaFoldDB" id="A0AA88YCY2"/>
<keyword evidence="3" id="KW-1185">Reference proteome</keyword>
<protein>
    <submittedName>
        <fullName evidence="2">Uncharacterized protein</fullName>
    </submittedName>
</protein>
<feature type="region of interest" description="Disordered" evidence="1">
    <location>
        <begin position="208"/>
        <end position="245"/>
    </location>
</feature>
<evidence type="ECO:0000313" key="3">
    <source>
        <dbReference type="Proteomes" id="UP001186944"/>
    </source>
</evidence>
<feature type="compositionally biased region" description="Basic and acidic residues" evidence="1">
    <location>
        <begin position="215"/>
        <end position="228"/>
    </location>
</feature>
<dbReference type="EMBL" id="VSWD01000005">
    <property type="protein sequence ID" value="KAK3102730.1"/>
    <property type="molecule type" value="Genomic_DNA"/>
</dbReference>
<reference evidence="2" key="1">
    <citation type="submission" date="2019-08" db="EMBL/GenBank/DDBJ databases">
        <title>The improved chromosome-level genome for the pearl oyster Pinctada fucata martensii using PacBio sequencing and Hi-C.</title>
        <authorList>
            <person name="Zheng Z."/>
        </authorList>
    </citation>
    <scope>NUCLEOTIDE SEQUENCE</scope>
    <source>
        <strain evidence="2">ZZ-2019</strain>
        <tissue evidence="2">Adductor muscle</tissue>
    </source>
</reference>
<sequence>MADDTSGGSGNEIVVDQERTNAVKPATINLDLPFDEKTLVKEPSNIVNENKAAESGEEEKPSNETDLPEDKLPSSDSDLLPMDENDLDEYDPDLYITDEEKQAFEYMLTQKRDEIVERKEKFEKWVDGITRRRMFALSRIRKINQKYGIRKSFFGEVETFIRDVHTVLGPGGKDPDSMDSLGAHPPSTATSESINGLEFRKQTVLSKIPNAQDGFNREDTGFVPRDNDSNPTDPSKLPIIVPVKS</sequence>
<feature type="compositionally biased region" description="Basic and acidic residues" evidence="1">
    <location>
        <begin position="51"/>
        <end position="73"/>
    </location>
</feature>
<organism evidence="2 3">
    <name type="scientific">Pinctada imbricata</name>
    <name type="common">Atlantic pearl-oyster</name>
    <name type="synonym">Pinctada martensii</name>
    <dbReference type="NCBI Taxonomy" id="66713"/>
    <lineage>
        <taxon>Eukaryota</taxon>
        <taxon>Metazoa</taxon>
        <taxon>Spiralia</taxon>
        <taxon>Lophotrochozoa</taxon>
        <taxon>Mollusca</taxon>
        <taxon>Bivalvia</taxon>
        <taxon>Autobranchia</taxon>
        <taxon>Pteriomorphia</taxon>
        <taxon>Pterioida</taxon>
        <taxon>Pterioidea</taxon>
        <taxon>Pteriidae</taxon>
        <taxon>Pinctada</taxon>
    </lineage>
</organism>
<evidence type="ECO:0000256" key="1">
    <source>
        <dbReference type="SAM" id="MobiDB-lite"/>
    </source>
</evidence>
<name>A0AA88YCY2_PINIB</name>
<evidence type="ECO:0000313" key="2">
    <source>
        <dbReference type="EMBL" id="KAK3102730.1"/>
    </source>
</evidence>
<proteinExistence type="predicted"/>
<feature type="region of interest" description="Disordered" evidence="1">
    <location>
        <begin position="171"/>
        <end position="196"/>
    </location>
</feature>
<accession>A0AA88YCY2</accession>
<gene>
    <name evidence="2" type="ORF">FSP39_013505</name>
</gene>